<dbReference type="SUPFAM" id="SSF50182">
    <property type="entry name" value="Sm-like ribonucleoproteins"/>
    <property type="match status" value="1"/>
</dbReference>
<dbReference type="InterPro" id="IPR010920">
    <property type="entry name" value="LSM_dom_sf"/>
</dbReference>
<accession>A0A5B8MJ63</accession>
<keyword evidence="5 7" id="KW-0472">Membrane</keyword>
<dbReference type="EMBL" id="CP031035">
    <property type="protein sequence ID" value="QDZ19430.1"/>
    <property type="molecule type" value="Genomic_DNA"/>
</dbReference>
<feature type="transmembrane region" description="Helical" evidence="7">
    <location>
        <begin position="74"/>
        <end position="92"/>
    </location>
</feature>
<name>A0A5B8MJ63_9CHLO</name>
<feature type="compositionally biased region" description="Polar residues" evidence="6">
    <location>
        <begin position="49"/>
        <end position="64"/>
    </location>
</feature>
<evidence type="ECO:0000256" key="4">
    <source>
        <dbReference type="ARBA" id="ARBA00022989"/>
    </source>
</evidence>
<gene>
    <name evidence="9" type="ORF">A3770_02p19480</name>
</gene>
<evidence type="ECO:0000313" key="9">
    <source>
        <dbReference type="EMBL" id="QDZ19430.1"/>
    </source>
</evidence>
<feature type="transmembrane region" description="Helical" evidence="7">
    <location>
        <begin position="212"/>
        <end position="236"/>
    </location>
</feature>
<evidence type="ECO:0000256" key="1">
    <source>
        <dbReference type="ARBA" id="ARBA00004141"/>
    </source>
</evidence>
<dbReference type="AlphaFoldDB" id="A0A5B8MJ63"/>
<dbReference type="InterPro" id="IPR011014">
    <property type="entry name" value="MscS_channel_TM-2"/>
</dbReference>
<feature type="domain" description="Mechanosensitive ion channel MscS" evidence="8">
    <location>
        <begin position="300"/>
        <end position="365"/>
    </location>
</feature>
<evidence type="ECO:0000256" key="2">
    <source>
        <dbReference type="ARBA" id="ARBA00008017"/>
    </source>
</evidence>
<keyword evidence="4 7" id="KW-1133">Transmembrane helix</keyword>
<feature type="transmembrane region" description="Helical" evidence="7">
    <location>
        <begin position="257"/>
        <end position="276"/>
    </location>
</feature>
<keyword evidence="3 7" id="KW-0812">Transmembrane</keyword>
<keyword evidence="10" id="KW-1185">Reference proteome</keyword>
<dbReference type="OrthoDB" id="44946at2759"/>
<protein>
    <submittedName>
        <fullName evidence="9">Mechanosensitive ion channel protein</fullName>
    </submittedName>
</protein>
<organism evidence="9 10">
    <name type="scientific">Chloropicon primus</name>
    <dbReference type="NCBI Taxonomy" id="1764295"/>
    <lineage>
        <taxon>Eukaryota</taxon>
        <taxon>Viridiplantae</taxon>
        <taxon>Chlorophyta</taxon>
        <taxon>Chloropicophyceae</taxon>
        <taxon>Chloropicales</taxon>
        <taxon>Chloropicaceae</taxon>
        <taxon>Chloropicon</taxon>
    </lineage>
</organism>
<dbReference type="Proteomes" id="UP000316726">
    <property type="component" value="Chromosome 2"/>
</dbReference>
<proteinExistence type="inferred from homology"/>
<evidence type="ECO:0000256" key="3">
    <source>
        <dbReference type="ARBA" id="ARBA00022692"/>
    </source>
</evidence>
<dbReference type="InterPro" id="IPR006685">
    <property type="entry name" value="MscS_channel_2nd"/>
</dbReference>
<evidence type="ECO:0000256" key="6">
    <source>
        <dbReference type="SAM" id="MobiDB-lite"/>
    </source>
</evidence>
<sequence>MEAEEVRMLLQLAYDSEAEAGTKAAKAKGRMLERRQKQVAEERKLRMSRASNQQQRGQPSSPVTVKQKLRARDVVTRLSTVVLFLLLGLQLFTHEKAVAANLNSHEFCCYLILLLLLNVPVGAPILLVPLRVLHKHSPKIVERLLTHNPLPGYQPSYKESIYKGLERGVQTGLISMTLVRILQKAGFSSKLYKVITGKNGCLLREMNAVEVAWIVSLSILVLKLVNVLFAALNVMNKNNNAGSKQLRTTSFLRRSRNFLRLTVTVLTSLFFAEAIGLPLKPIWTSLGFLTIAFGLASQEIAKNFLGGMNMLFLKPFEVGDLIQVHGVHGVVTDIGLIHSRVRGRENEVISTPNATFTNSTLVNYSTRKTRVLRMTFGLYAKNIDQLLKISRMIRESLESNPKIDTTHQPPRCHLKDISLRCFEVELYAVVLASSTSEFAVEREKILAQVYTLVNDSGAEFSFENLELNNIISRRSNKP</sequence>
<evidence type="ECO:0000256" key="5">
    <source>
        <dbReference type="ARBA" id="ARBA00023136"/>
    </source>
</evidence>
<dbReference type="PANTHER" id="PTHR30566">
    <property type="entry name" value="YNAI-RELATED MECHANOSENSITIVE ION CHANNEL"/>
    <property type="match status" value="1"/>
</dbReference>
<dbReference type="STRING" id="1764295.A0A5B8MJ63"/>
<evidence type="ECO:0000256" key="7">
    <source>
        <dbReference type="SAM" id="Phobius"/>
    </source>
</evidence>
<dbReference type="GO" id="GO:0016020">
    <property type="term" value="C:membrane"/>
    <property type="evidence" value="ECO:0007669"/>
    <property type="project" value="UniProtKB-SubCell"/>
</dbReference>
<dbReference type="Gene3D" id="2.30.30.60">
    <property type="match status" value="1"/>
</dbReference>
<evidence type="ECO:0000313" key="10">
    <source>
        <dbReference type="Proteomes" id="UP000316726"/>
    </source>
</evidence>
<comment type="similarity">
    <text evidence="2">Belongs to the MscS (TC 1.A.23) family.</text>
</comment>
<dbReference type="GO" id="GO:0055085">
    <property type="term" value="P:transmembrane transport"/>
    <property type="evidence" value="ECO:0007669"/>
    <property type="project" value="InterPro"/>
</dbReference>
<dbReference type="Gene3D" id="1.10.287.1260">
    <property type="match status" value="1"/>
</dbReference>
<feature type="transmembrane region" description="Helical" evidence="7">
    <location>
        <begin position="112"/>
        <end position="133"/>
    </location>
</feature>
<dbReference type="PANTHER" id="PTHR30566:SF5">
    <property type="entry name" value="MECHANOSENSITIVE ION CHANNEL PROTEIN 1, MITOCHONDRIAL-RELATED"/>
    <property type="match status" value="1"/>
</dbReference>
<evidence type="ECO:0000259" key="8">
    <source>
        <dbReference type="Pfam" id="PF00924"/>
    </source>
</evidence>
<reference evidence="9 10" key="1">
    <citation type="submission" date="2018-07" db="EMBL/GenBank/DDBJ databases">
        <title>The complete nuclear genome of the prasinophyte Chloropicon primus (CCMP1205).</title>
        <authorList>
            <person name="Pombert J.-F."/>
            <person name="Otis C."/>
            <person name="Turmel M."/>
            <person name="Lemieux C."/>
        </authorList>
    </citation>
    <scope>NUCLEOTIDE SEQUENCE [LARGE SCALE GENOMIC DNA]</scope>
    <source>
        <strain evidence="9 10">CCMP1205</strain>
    </source>
</reference>
<feature type="region of interest" description="Disordered" evidence="6">
    <location>
        <begin position="42"/>
        <end position="65"/>
    </location>
</feature>
<comment type="subcellular location">
    <subcellularLocation>
        <location evidence="1">Membrane</location>
        <topology evidence="1">Multi-pass membrane protein</topology>
    </subcellularLocation>
</comment>
<dbReference type="Pfam" id="PF00924">
    <property type="entry name" value="MS_channel_2nd"/>
    <property type="match status" value="1"/>
</dbReference>
<dbReference type="SUPFAM" id="SSF82861">
    <property type="entry name" value="Mechanosensitive channel protein MscS (YggB), transmembrane region"/>
    <property type="match status" value="1"/>
</dbReference>
<dbReference type="InterPro" id="IPR023408">
    <property type="entry name" value="MscS_beta-dom_sf"/>
</dbReference>